<evidence type="ECO:0000259" key="2">
    <source>
        <dbReference type="Pfam" id="PF00582"/>
    </source>
</evidence>
<dbReference type="CDD" id="cd00293">
    <property type="entry name" value="USP-like"/>
    <property type="match status" value="2"/>
</dbReference>
<proteinExistence type="inferred from homology"/>
<dbReference type="AlphaFoldDB" id="A0A512B1E8"/>
<evidence type="ECO:0000256" key="1">
    <source>
        <dbReference type="ARBA" id="ARBA00008791"/>
    </source>
</evidence>
<dbReference type="RefSeq" id="WP_146900485.1">
    <property type="nucleotide sequence ID" value="NZ_BJYS01000027.1"/>
</dbReference>
<dbReference type="Gene3D" id="3.40.50.12370">
    <property type="match status" value="1"/>
</dbReference>
<reference evidence="3 4" key="1">
    <citation type="submission" date="2019-07" db="EMBL/GenBank/DDBJ databases">
        <title>Whole genome shotgun sequence of Adhaeribacter aerolatus NBRC 106133.</title>
        <authorList>
            <person name="Hosoyama A."/>
            <person name="Uohara A."/>
            <person name="Ohji S."/>
            <person name="Ichikawa N."/>
        </authorList>
    </citation>
    <scope>NUCLEOTIDE SEQUENCE [LARGE SCALE GENOMIC DNA]</scope>
    <source>
        <strain evidence="3 4">NBRC 106133</strain>
    </source>
</reference>
<dbReference type="InterPro" id="IPR006016">
    <property type="entry name" value="UspA"/>
</dbReference>
<sequence>MKNILVPTDFSENAANALSYAIQLARRVQGRLILFHNADLPVSYAATNIYASAAGDVGLGASPLYPGAIYPDPELEKVQQEKLTKLAEQVRLNQQEEIPVTTHFKYGSFTGNLQDILQEEKADLVIMGTKGASSFFDRLIGTNTASVIKEIHGVPVLAIPSEARFTPPQNILFAADLEDETEIYLNQLLAFAQPFGAQITLVHITSQTETEILNEELILDELRNRFPGHHLRLIERTDKTVAQGLEKYIKENPTNLLAIGIHTHGFWHSLFHSSVTEDLVFRTTLPLLALPEKPFARS</sequence>
<gene>
    <name evidence="3" type="ORF">AAE02nite_34370</name>
</gene>
<accession>A0A512B1E8</accession>
<evidence type="ECO:0000313" key="3">
    <source>
        <dbReference type="EMBL" id="GEO05773.1"/>
    </source>
</evidence>
<evidence type="ECO:0000313" key="4">
    <source>
        <dbReference type="Proteomes" id="UP000321532"/>
    </source>
</evidence>
<dbReference type="EMBL" id="BJYS01000027">
    <property type="protein sequence ID" value="GEO05773.1"/>
    <property type="molecule type" value="Genomic_DNA"/>
</dbReference>
<feature type="domain" description="UspA" evidence="2">
    <location>
        <begin position="1"/>
        <end position="48"/>
    </location>
</feature>
<name>A0A512B1E8_9BACT</name>
<organism evidence="3 4">
    <name type="scientific">Adhaeribacter aerolatus</name>
    <dbReference type="NCBI Taxonomy" id="670289"/>
    <lineage>
        <taxon>Bacteria</taxon>
        <taxon>Pseudomonadati</taxon>
        <taxon>Bacteroidota</taxon>
        <taxon>Cytophagia</taxon>
        <taxon>Cytophagales</taxon>
        <taxon>Hymenobacteraceae</taxon>
        <taxon>Adhaeribacter</taxon>
    </lineage>
</organism>
<dbReference type="InterPro" id="IPR006015">
    <property type="entry name" value="Universal_stress_UspA"/>
</dbReference>
<feature type="domain" description="UspA" evidence="2">
    <location>
        <begin position="72"/>
        <end position="159"/>
    </location>
</feature>
<dbReference type="SUPFAM" id="SSF52402">
    <property type="entry name" value="Adenine nucleotide alpha hydrolases-like"/>
    <property type="match status" value="2"/>
</dbReference>
<dbReference type="PRINTS" id="PR01438">
    <property type="entry name" value="UNVRSLSTRESS"/>
</dbReference>
<dbReference type="PANTHER" id="PTHR46268:SF6">
    <property type="entry name" value="UNIVERSAL STRESS PROTEIN UP12"/>
    <property type="match status" value="1"/>
</dbReference>
<comment type="similarity">
    <text evidence="1">Belongs to the universal stress protein A family.</text>
</comment>
<protein>
    <submittedName>
        <fullName evidence="3">Universal stress protein</fullName>
    </submittedName>
</protein>
<dbReference type="PANTHER" id="PTHR46268">
    <property type="entry name" value="STRESS RESPONSE PROTEIN NHAX"/>
    <property type="match status" value="1"/>
</dbReference>
<dbReference type="Proteomes" id="UP000321532">
    <property type="component" value="Unassembled WGS sequence"/>
</dbReference>
<keyword evidence="4" id="KW-1185">Reference proteome</keyword>
<dbReference type="Pfam" id="PF00582">
    <property type="entry name" value="Usp"/>
    <property type="match status" value="2"/>
</dbReference>
<dbReference type="OrthoDB" id="1522603at2"/>
<comment type="caution">
    <text evidence="3">The sequence shown here is derived from an EMBL/GenBank/DDBJ whole genome shotgun (WGS) entry which is preliminary data.</text>
</comment>